<keyword evidence="2" id="KW-0732">Signal</keyword>
<dbReference type="PIRSF" id="PIRSF017082">
    <property type="entry name" value="YflP"/>
    <property type="match status" value="1"/>
</dbReference>
<dbReference type="PANTHER" id="PTHR42928:SF3">
    <property type="entry name" value="UPF0065 PROTEIN YFLP"/>
    <property type="match status" value="1"/>
</dbReference>
<dbReference type="EMBL" id="QLTA01000002">
    <property type="protein sequence ID" value="RAR86225.1"/>
    <property type="molecule type" value="Genomic_DNA"/>
</dbReference>
<dbReference type="Proteomes" id="UP000248856">
    <property type="component" value="Unassembled WGS sequence"/>
</dbReference>
<dbReference type="OrthoDB" id="9780943at2"/>
<feature type="signal peptide" evidence="2">
    <location>
        <begin position="1"/>
        <end position="25"/>
    </location>
</feature>
<evidence type="ECO:0000256" key="2">
    <source>
        <dbReference type="SAM" id="SignalP"/>
    </source>
</evidence>
<keyword evidence="4" id="KW-1185">Reference proteome</keyword>
<dbReference type="CDD" id="cd07012">
    <property type="entry name" value="PBP2_Bug_TTT"/>
    <property type="match status" value="1"/>
</dbReference>
<dbReference type="RefSeq" id="WP_111875641.1">
    <property type="nucleotide sequence ID" value="NZ_CBCSGC010000052.1"/>
</dbReference>
<dbReference type="Gene3D" id="3.40.190.150">
    <property type="entry name" value="Bordetella uptake gene, domain 1"/>
    <property type="match status" value="1"/>
</dbReference>
<evidence type="ECO:0000256" key="1">
    <source>
        <dbReference type="ARBA" id="ARBA00006987"/>
    </source>
</evidence>
<name>A0A328ZLF4_9BURK</name>
<reference evidence="3 4" key="1">
    <citation type="submission" date="2018-06" db="EMBL/GenBank/DDBJ databases">
        <title>Genomic Encyclopedia of Archaeal and Bacterial Type Strains, Phase II (KMG-II): from individual species to whole genera.</title>
        <authorList>
            <person name="Goeker M."/>
        </authorList>
    </citation>
    <scope>NUCLEOTIDE SEQUENCE [LARGE SCALE GENOMIC DNA]</scope>
    <source>
        <strain evidence="3 4">CFPB 3232</strain>
    </source>
</reference>
<dbReference type="AlphaFoldDB" id="A0A328ZLF4"/>
<organism evidence="3 4">
    <name type="scientific">Paracidovorax anthurii</name>
    <dbReference type="NCBI Taxonomy" id="78229"/>
    <lineage>
        <taxon>Bacteria</taxon>
        <taxon>Pseudomonadati</taxon>
        <taxon>Pseudomonadota</taxon>
        <taxon>Betaproteobacteria</taxon>
        <taxon>Burkholderiales</taxon>
        <taxon>Comamonadaceae</taxon>
        <taxon>Paracidovorax</taxon>
    </lineage>
</organism>
<feature type="chain" id="PRO_5016305967" evidence="2">
    <location>
        <begin position="26"/>
        <end position="319"/>
    </location>
</feature>
<dbReference type="Gene3D" id="3.40.190.10">
    <property type="entry name" value="Periplasmic binding protein-like II"/>
    <property type="match status" value="1"/>
</dbReference>
<gene>
    <name evidence="3" type="ORF">AX018_1002187</name>
</gene>
<comment type="similarity">
    <text evidence="1">Belongs to the UPF0065 (bug) family.</text>
</comment>
<evidence type="ECO:0000313" key="4">
    <source>
        <dbReference type="Proteomes" id="UP000248856"/>
    </source>
</evidence>
<evidence type="ECO:0000313" key="3">
    <source>
        <dbReference type="EMBL" id="RAR86225.1"/>
    </source>
</evidence>
<comment type="caution">
    <text evidence="3">The sequence shown here is derived from an EMBL/GenBank/DDBJ whole genome shotgun (WGS) entry which is preliminary data.</text>
</comment>
<sequence length="319" mass="32910">MRRDTFLKSLAALAAAGALPLPASAASAIRMLLPANPGGGWDTTGRALGKAMQDAGVASSVTYDNKGGAAGAIGLAQFVNSAKGDPNALMVMGSVMVGGIITGKPPVNLSQATPVARLTSEYNVFVLPANSPYKSMAEVIAQLKKDPGSVKWGGGSRGSTEHIAAAMIAREVGVDPARINYVAFRGGGESIAAILGGNVTIGGGGYSEMAEYINTKKMVPVAVTSGQRLKGSAVPTLKEQGINVEIGNWRGVYAPPGISAQQRKALIDMVAQAMKSKSWAESMEKNDWTAAWLAGDEFGTFVDAEFASMRATMVKAGMV</sequence>
<accession>A0A328ZLF4</accession>
<dbReference type="InterPro" id="IPR005064">
    <property type="entry name" value="BUG"/>
</dbReference>
<dbReference type="SUPFAM" id="SSF53850">
    <property type="entry name" value="Periplasmic binding protein-like II"/>
    <property type="match status" value="1"/>
</dbReference>
<protein>
    <submittedName>
        <fullName evidence="3">Putative tricarboxylic transport membrane protein</fullName>
    </submittedName>
</protein>
<proteinExistence type="inferred from homology"/>
<dbReference type="Pfam" id="PF03401">
    <property type="entry name" value="TctC"/>
    <property type="match status" value="1"/>
</dbReference>
<dbReference type="InterPro" id="IPR042100">
    <property type="entry name" value="Bug_dom1"/>
</dbReference>
<dbReference type="PANTHER" id="PTHR42928">
    <property type="entry name" value="TRICARBOXYLATE-BINDING PROTEIN"/>
    <property type="match status" value="1"/>
</dbReference>